<comment type="caution">
    <text evidence="2">The sequence shown here is derived from an EMBL/GenBank/DDBJ whole genome shotgun (WGS) entry which is preliminary data.</text>
</comment>
<evidence type="ECO:0000256" key="1">
    <source>
        <dbReference type="SAM" id="SignalP"/>
    </source>
</evidence>
<gene>
    <name evidence="2" type="ORF">VNO78_02801</name>
</gene>
<protein>
    <submittedName>
        <fullName evidence="2">Uncharacterized protein</fullName>
    </submittedName>
</protein>
<organism evidence="2 3">
    <name type="scientific">Psophocarpus tetragonolobus</name>
    <name type="common">Winged bean</name>
    <name type="synonym">Dolichos tetragonolobus</name>
    <dbReference type="NCBI Taxonomy" id="3891"/>
    <lineage>
        <taxon>Eukaryota</taxon>
        <taxon>Viridiplantae</taxon>
        <taxon>Streptophyta</taxon>
        <taxon>Embryophyta</taxon>
        <taxon>Tracheophyta</taxon>
        <taxon>Spermatophyta</taxon>
        <taxon>Magnoliopsida</taxon>
        <taxon>eudicotyledons</taxon>
        <taxon>Gunneridae</taxon>
        <taxon>Pentapetalae</taxon>
        <taxon>rosids</taxon>
        <taxon>fabids</taxon>
        <taxon>Fabales</taxon>
        <taxon>Fabaceae</taxon>
        <taxon>Papilionoideae</taxon>
        <taxon>50 kb inversion clade</taxon>
        <taxon>NPAAA clade</taxon>
        <taxon>indigoferoid/millettioid clade</taxon>
        <taxon>Phaseoleae</taxon>
        <taxon>Psophocarpus</taxon>
    </lineage>
</organism>
<proteinExistence type="predicted"/>
<evidence type="ECO:0000313" key="2">
    <source>
        <dbReference type="EMBL" id="KAK7411368.1"/>
    </source>
</evidence>
<name>A0AAN9T0F5_PSOTE</name>
<reference evidence="2 3" key="1">
    <citation type="submission" date="2024-01" db="EMBL/GenBank/DDBJ databases">
        <title>The genomes of 5 underutilized Papilionoideae crops provide insights into root nodulation and disease resistanc.</title>
        <authorList>
            <person name="Jiang F."/>
        </authorList>
    </citation>
    <scope>NUCLEOTIDE SEQUENCE [LARGE SCALE GENOMIC DNA]</scope>
    <source>
        <strain evidence="2">DUOXIRENSHENG_FW03</strain>
        <tissue evidence="2">Leaves</tissue>
    </source>
</reference>
<dbReference type="AlphaFoldDB" id="A0AAN9T0F5"/>
<sequence length="68" mass="7912">MFVSVLSSWMFVSFFSVQLDNLSLPTLKPEKKKSTFSAIIDPSRKLVTNVQWRLKVQLDTPHFQIDLK</sequence>
<keyword evidence="3" id="KW-1185">Reference proteome</keyword>
<dbReference type="EMBL" id="JAYMYS010000001">
    <property type="protein sequence ID" value="KAK7411368.1"/>
    <property type="molecule type" value="Genomic_DNA"/>
</dbReference>
<evidence type="ECO:0000313" key="3">
    <source>
        <dbReference type="Proteomes" id="UP001386955"/>
    </source>
</evidence>
<accession>A0AAN9T0F5</accession>
<dbReference type="Proteomes" id="UP001386955">
    <property type="component" value="Unassembled WGS sequence"/>
</dbReference>
<keyword evidence="1" id="KW-0732">Signal</keyword>
<feature type="signal peptide" evidence="1">
    <location>
        <begin position="1"/>
        <end position="16"/>
    </location>
</feature>
<feature type="chain" id="PRO_5042846598" evidence="1">
    <location>
        <begin position="17"/>
        <end position="68"/>
    </location>
</feature>